<feature type="signal peptide" evidence="2">
    <location>
        <begin position="1"/>
        <end position="17"/>
    </location>
</feature>
<keyword evidence="4" id="KW-1185">Reference proteome</keyword>
<dbReference type="EMBL" id="KN837112">
    <property type="protein sequence ID" value="KIJ45396.1"/>
    <property type="molecule type" value="Genomic_DNA"/>
</dbReference>
<dbReference type="HOGENOM" id="CLU_781129_0_0_1"/>
<proteinExistence type="predicted"/>
<feature type="chain" id="PRO_5002205721" evidence="2">
    <location>
        <begin position="18"/>
        <end position="355"/>
    </location>
</feature>
<keyword evidence="1" id="KW-0812">Transmembrane</keyword>
<accession>A0A0C9W2Y6</accession>
<dbReference type="AlphaFoldDB" id="A0A0C9W2Y6"/>
<protein>
    <submittedName>
        <fullName evidence="3">Uncharacterized protein</fullName>
    </submittedName>
</protein>
<evidence type="ECO:0000313" key="4">
    <source>
        <dbReference type="Proteomes" id="UP000054279"/>
    </source>
</evidence>
<name>A0A0C9W2Y6_SPHS4</name>
<dbReference type="OrthoDB" id="3023191at2759"/>
<gene>
    <name evidence="3" type="ORF">M422DRAFT_46830</name>
</gene>
<organism evidence="3 4">
    <name type="scientific">Sphaerobolus stellatus (strain SS14)</name>
    <dbReference type="NCBI Taxonomy" id="990650"/>
    <lineage>
        <taxon>Eukaryota</taxon>
        <taxon>Fungi</taxon>
        <taxon>Dikarya</taxon>
        <taxon>Basidiomycota</taxon>
        <taxon>Agaricomycotina</taxon>
        <taxon>Agaricomycetes</taxon>
        <taxon>Phallomycetidae</taxon>
        <taxon>Geastrales</taxon>
        <taxon>Sphaerobolaceae</taxon>
        <taxon>Sphaerobolus</taxon>
    </lineage>
</organism>
<dbReference type="Proteomes" id="UP000054279">
    <property type="component" value="Unassembled WGS sequence"/>
</dbReference>
<sequence>MRSTVILLAGALAPISASPLSTTEISLVEVIPRVRDSEIGKELSLLENSPPVVATNIALRGPTAIEEYMDKRTVALILLGLFAFQALPSGVSLAIGAYGLARNIYSLYKDCHQPQGQVIDCLFSSIDLVLTLFLGGYKLYSGINNRDLALTPNGLPIYTFYKHSVIEDFVFYSHIPTINGSVSEAALRNGSTLDWQHQVTAFYKGEETHRVYYRQAHTDDLGKENDGSYHHYRVRPSPSMLERIRKLRQAAGLKEREEADSYGLVSDYLWRHNNPTVWQTFHDNINPDTMGSTLANWMENNNAEVSCAVPVETVAGVGGSSQVLGNRGIVAYGWNDQAYGFNGRAGGWVDGCSNA</sequence>
<reference evidence="3 4" key="1">
    <citation type="submission" date="2014-06" db="EMBL/GenBank/DDBJ databases">
        <title>Evolutionary Origins and Diversification of the Mycorrhizal Mutualists.</title>
        <authorList>
            <consortium name="DOE Joint Genome Institute"/>
            <consortium name="Mycorrhizal Genomics Consortium"/>
            <person name="Kohler A."/>
            <person name="Kuo A."/>
            <person name="Nagy L.G."/>
            <person name="Floudas D."/>
            <person name="Copeland A."/>
            <person name="Barry K.W."/>
            <person name="Cichocki N."/>
            <person name="Veneault-Fourrey C."/>
            <person name="LaButti K."/>
            <person name="Lindquist E.A."/>
            <person name="Lipzen A."/>
            <person name="Lundell T."/>
            <person name="Morin E."/>
            <person name="Murat C."/>
            <person name="Riley R."/>
            <person name="Ohm R."/>
            <person name="Sun H."/>
            <person name="Tunlid A."/>
            <person name="Henrissat B."/>
            <person name="Grigoriev I.V."/>
            <person name="Hibbett D.S."/>
            <person name="Martin F."/>
        </authorList>
    </citation>
    <scope>NUCLEOTIDE SEQUENCE [LARGE SCALE GENOMIC DNA]</scope>
    <source>
        <strain evidence="3 4">SS14</strain>
    </source>
</reference>
<feature type="transmembrane region" description="Helical" evidence="1">
    <location>
        <begin position="74"/>
        <end position="100"/>
    </location>
</feature>
<keyword evidence="1" id="KW-0472">Membrane</keyword>
<evidence type="ECO:0000256" key="1">
    <source>
        <dbReference type="SAM" id="Phobius"/>
    </source>
</evidence>
<evidence type="ECO:0000313" key="3">
    <source>
        <dbReference type="EMBL" id="KIJ45396.1"/>
    </source>
</evidence>
<evidence type="ECO:0000256" key="2">
    <source>
        <dbReference type="SAM" id="SignalP"/>
    </source>
</evidence>
<keyword evidence="2" id="KW-0732">Signal</keyword>
<keyword evidence="1" id="KW-1133">Transmembrane helix</keyword>